<dbReference type="InterPro" id="IPR021109">
    <property type="entry name" value="Peptidase_aspartic_dom_sf"/>
</dbReference>
<evidence type="ECO:0000256" key="2">
    <source>
        <dbReference type="SAM" id="SignalP"/>
    </source>
</evidence>
<gene>
    <name evidence="4" type="ORF">FRF71_09530</name>
</gene>
<accession>A0A5B8S5I0</accession>
<organism evidence="4 5">
    <name type="scientific">Novosphingobium ginsenosidimutans</name>
    <dbReference type="NCBI Taxonomy" id="1176536"/>
    <lineage>
        <taxon>Bacteria</taxon>
        <taxon>Pseudomonadati</taxon>
        <taxon>Pseudomonadota</taxon>
        <taxon>Alphaproteobacteria</taxon>
        <taxon>Sphingomonadales</taxon>
        <taxon>Sphingomonadaceae</taxon>
        <taxon>Novosphingobium</taxon>
    </lineage>
</organism>
<feature type="chain" id="PRO_5022966889" evidence="2">
    <location>
        <begin position="21"/>
        <end position="300"/>
    </location>
</feature>
<dbReference type="PROSITE" id="PS00141">
    <property type="entry name" value="ASP_PROTEASE"/>
    <property type="match status" value="1"/>
</dbReference>
<keyword evidence="1" id="KW-0378">Hydrolase</keyword>
<dbReference type="EMBL" id="CP042345">
    <property type="protein sequence ID" value="QEA16358.1"/>
    <property type="molecule type" value="Genomic_DNA"/>
</dbReference>
<proteinExistence type="predicted"/>
<dbReference type="InterPro" id="IPR001969">
    <property type="entry name" value="Aspartic_peptidase_AS"/>
</dbReference>
<keyword evidence="5" id="KW-1185">Reference proteome</keyword>
<protein>
    <submittedName>
        <fullName evidence="4">Peptidase A2A</fullName>
    </submittedName>
</protein>
<dbReference type="RefSeq" id="WP_147090439.1">
    <property type="nucleotide sequence ID" value="NZ_BAABJD010000006.1"/>
</dbReference>
<dbReference type="InterPro" id="IPR001995">
    <property type="entry name" value="Peptidase_A2_cat"/>
</dbReference>
<dbReference type="Pfam" id="PF13650">
    <property type="entry name" value="Asp_protease_2"/>
    <property type="match status" value="2"/>
</dbReference>
<dbReference type="Gene3D" id="2.40.70.10">
    <property type="entry name" value="Acid Proteases"/>
    <property type="match status" value="2"/>
</dbReference>
<evidence type="ECO:0000313" key="4">
    <source>
        <dbReference type="EMBL" id="QEA16358.1"/>
    </source>
</evidence>
<dbReference type="AlphaFoldDB" id="A0A5B8S5I0"/>
<keyword evidence="2" id="KW-0732">Signal</keyword>
<evidence type="ECO:0000313" key="5">
    <source>
        <dbReference type="Proteomes" id="UP000321172"/>
    </source>
</evidence>
<sequence length="300" mass="32699">MPASSLLLPLLLAAALPVFAGQDGQQQAAATDVVAIRKDQWSRMTVPVKVVEQGPFRFLIDTGSQNTVLSRELATRLSLVSNRKARLISVAGTQMVDMVDLDQIDLGRRSYYGLSAPVLESEHMGADGILGLDSLQDQRVLVDFKKGLMAIDDAKNLGGNRGFEIVVEARRRSGQLIMADAKLEGIKVQVVIDTGAETSIGNIALQKALARKRKSEKIELLSVTGHTVSADLSYARWLEIADVRFNNVAIAYTDAPAFKALKLDSRPSLLLGMRDLRSLDRLAIDFSSRRILFDVPSGVL</sequence>
<feature type="signal peptide" evidence="2">
    <location>
        <begin position="1"/>
        <end position="20"/>
    </location>
</feature>
<dbReference type="GO" id="GO:0006508">
    <property type="term" value="P:proteolysis"/>
    <property type="evidence" value="ECO:0007669"/>
    <property type="project" value="InterPro"/>
</dbReference>
<feature type="domain" description="Peptidase A2" evidence="3">
    <location>
        <begin position="56"/>
        <end position="134"/>
    </location>
</feature>
<reference evidence="4 5" key="1">
    <citation type="journal article" date="2013" name="J. Microbiol. Biotechnol.">
        <title>Novosphingobium ginsenosidimutans sp. nov., with the ability to convert ginsenoside.</title>
        <authorList>
            <person name="Kim J.K."/>
            <person name="He D."/>
            <person name="Liu Q.M."/>
            <person name="Park H.Y."/>
            <person name="Jung M.S."/>
            <person name="Yoon M.H."/>
            <person name="Kim S.C."/>
            <person name="Im W.T."/>
        </authorList>
    </citation>
    <scope>NUCLEOTIDE SEQUENCE [LARGE SCALE GENOMIC DNA]</scope>
    <source>
        <strain evidence="4 5">FW-6</strain>
    </source>
</reference>
<dbReference type="SUPFAM" id="SSF50630">
    <property type="entry name" value="Acid proteases"/>
    <property type="match status" value="2"/>
</dbReference>
<dbReference type="GO" id="GO:0004190">
    <property type="term" value="F:aspartic-type endopeptidase activity"/>
    <property type="evidence" value="ECO:0007669"/>
    <property type="project" value="InterPro"/>
</dbReference>
<dbReference type="OrthoDB" id="107347at2"/>
<dbReference type="CDD" id="cd05483">
    <property type="entry name" value="retropepsin_like_bacteria"/>
    <property type="match status" value="1"/>
</dbReference>
<dbReference type="Proteomes" id="UP000321172">
    <property type="component" value="Chromosome"/>
</dbReference>
<dbReference type="PROSITE" id="PS50175">
    <property type="entry name" value="ASP_PROT_RETROV"/>
    <property type="match status" value="1"/>
</dbReference>
<evidence type="ECO:0000259" key="3">
    <source>
        <dbReference type="PROSITE" id="PS50175"/>
    </source>
</evidence>
<dbReference type="KEGG" id="ngf:FRF71_09530"/>
<name>A0A5B8S5I0_9SPHN</name>
<evidence type="ECO:0000256" key="1">
    <source>
        <dbReference type="ARBA" id="ARBA00022801"/>
    </source>
</evidence>
<dbReference type="InterPro" id="IPR034122">
    <property type="entry name" value="Retropepsin-like_bacterial"/>
</dbReference>